<dbReference type="RefSeq" id="WP_152912551.1">
    <property type="nucleotide sequence ID" value="NZ_LFTY01000002.1"/>
</dbReference>
<dbReference type="Proteomes" id="UP000037178">
    <property type="component" value="Unassembled WGS sequence"/>
</dbReference>
<name>A0A0J9E6A8_9RHOB</name>
<feature type="chain" id="PRO_5005318018" evidence="1">
    <location>
        <begin position="24"/>
        <end position="169"/>
    </location>
</feature>
<gene>
    <name evidence="2" type="ORF">AIOL_003167</name>
</gene>
<comment type="caution">
    <text evidence="2">The sequence shown here is derived from an EMBL/GenBank/DDBJ whole genome shotgun (WGS) entry which is preliminary data.</text>
</comment>
<protein>
    <submittedName>
        <fullName evidence="2">Uncharacterized protein</fullName>
    </submittedName>
</protein>
<dbReference type="OrthoDB" id="7865874at2"/>
<feature type="signal peptide" evidence="1">
    <location>
        <begin position="1"/>
        <end position="23"/>
    </location>
</feature>
<accession>A0A0J9E6A8</accession>
<dbReference type="AlphaFoldDB" id="A0A0J9E6A8"/>
<reference evidence="2 3" key="1">
    <citation type="submission" date="2015-06" db="EMBL/GenBank/DDBJ databases">
        <title>Draft genome sequence of an Alphaproteobacteria species associated to the Mediterranean sponge Oscarella lobularis.</title>
        <authorList>
            <person name="Jourda C."/>
            <person name="Santini S."/>
            <person name="Claverie J.-M."/>
        </authorList>
    </citation>
    <scope>NUCLEOTIDE SEQUENCE [LARGE SCALE GENOMIC DNA]</scope>
    <source>
        <strain evidence="2">IGS</strain>
    </source>
</reference>
<organism evidence="2 3">
    <name type="scientific">Candidatus Rhodobacter oscarellae</name>
    <dbReference type="NCBI Taxonomy" id="1675527"/>
    <lineage>
        <taxon>Bacteria</taxon>
        <taxon>Pseudomonadati</taxon>
        <taxon>Pseudomonadota</taxon>
        <taxon>Alphaproteobacteria</taxon>
        <taxon>Rhodobacterales</taxon>
        <taxon>Rhodobacter group</taxon>
        <taxon>Rhodobacter</taxon>
    </lineage>
</organism>
<dbReference type="EMBL" id="LFTY01000002">
    <property type="protein sequence ID" value="KMW58196.1"/>
    <property type="molecule type" value="Genomic_DNA"/>
</dbReference>
<dbReference type="PATRIC" id="fig|1675527.3.peg.3310"/>
<evidence type="ECO:0000256" key="1">
    <source>
        <dbReference type="SAM" id="SignalP"/>
    </source>
</evidence>
<evidence type="ECO:0000313" key="3">
    <source>
        <dbReference type="Proteomes" id="UP000037178"/>
    </source>
</evidence>
<evidence type="ECO:0000313" key="2">
    <source>
        <dbReference type="EMBL" id="KMW58196.1"/>
    </source>
</evidence>
<keyword evidence="1" id="KW-0732">Signal</keyword>
<sequence length="169" mass="18479">MLPNIVRAAVLIALWALPAASLAATDLPETAASRIHAKTCSHFANRARFQPRSPSATLEVLLAESCAQAYRSLYHQLDTSPYEARHAADYLDRMTAFKATVISINMDRMFGTTRTRRTQLKVPLGGTAGEASKTHPVTTAGEYLIARQMGVIGAYRAWADVVDFELAQD</sequence>
<proteinExistence type="predicted"/>
<keyword evidence="3" id="KW-1185">Reference proteome</keyword>